<evidence type="ECO:0000259" key="14">
    <source>
        <dbReference type="Pfam" id="PF04558"/>
    </source>
</evidence>
<reference evidence="16 17" key="1">
    <citation type="submission" date="2024-02" db="EMBL/GenBank/DDBJ databases">
        <title>High-quality chromosome-scale genome assembly of Pensacola bahiagrass (Paspalum notatum Flugge var. saurae).</title>
        <authorList>
            <person name="Vega J.M."/>
            <person name="Podio M."/>
            <person name="Orjuela J."/>
            <person name="Siena L.A."/>
            <person name="Pessino S.C."/>
            <person name="Combes M.C."/>
            <person name="Mariac C."/>
            <person name="Albertini E."/>
            <person name="Pupilli F."/>
            <person name="Ortiz J.P.A."/>
            <person name="Leblanc O."/>
        </authorList>
    </citation>
    <scope>NUCLEOTIDE SEQUENCE [LARGE SCALE GENOMIC DNA]</scope>
    <source>
        <strain evidence="16">R1</strain>
        <tissue evidence="16">Leaf</tissue>
    </source>
</reference>
<dbReference type="GO" id="GO:0005829">
    <property type="term" value="C:cytosol"/>
    <property type="evidence" value="ECO:0007669"/>
    <property type="project" value="TreeGrafter"/>
</dbReference>
<evidence type="ECO:0000259" key="11">
    <source>
        <dbReference type="Pfam" id="PF00749"/>
    </source>
</evidence>
<evidence type="ECO:0000256" key="9">
    <source>
        <dbReference type="ARBA" id="ARBA00048270"/>
    </source>
</evidence>
<dbReference type="Gene3D" id="1.10.10.2420">
    <property type="match status" value="1"/>
</dbReference>
<evidence type="ECO:0000256" key="4">
    <source>
        <dbReference type="ARBA" id="ARBA00022741"/>
    </source>
</evidence>
<evidence type="ECO:0000256" key="1">
    <source>
        <dbReference type="ARBA" id="ARBA00005594"/>
    </source>
</evidence>
<evidence type="ECO:0000259" key="15">
    <source>
        <dbReference type="Pfam" id="PF20974"/>
    </source>
</evidence>
<dbReference type="FunFam" id="1.10.10.2420:FF:000001">
    <property type="entry name" value="Glutamine--tRNA ligase cytoplasmic"/>
    <property type="match status" value="1"/>
</dbReference>
<evidence type="ECO:0000259" key="12">
    <source>
        <dbReference type="Pfam" id="PF03950"/>
    </source>
</evidence>
<dbReference type="InterPro" id="IPR000924">
    <property type="entry name" value="Glu/Gln-tRNA-synth"/>
</dbReference>
<dbReference type="InterPro" id="IPR011035">
    <property type="entry name" value="Ribosomal_bL25/Gln-tRNA_synth"/>
</dbReference>
<protein>
    <recommendedName>
        <fullName evidence="2">glutamine--tRNA ligase</fullName>
        <ecNumber evidence="2">6.1.1.18</ecNumber>
    </recommendedName>
    <alternativeName>
        <fullName evidence="8">Glutaminyl-tRNA synthetase</fullName>
    </alternativeName>
</protein>
<gene>
    <name evidence="16" type="ORF">U9M48_042399</name>
</gene>
<evidence type="ECO:0000256" key="3">
    <source>
        <dbReference type="ARBA" id="ARBA00022598"/>
    </source>
</evidence>
<dbReference type="GO" id="GO:0006425">
    <property type="term" value="P:glutaminyl-tRNA aminoacylation"/>
    <property type="evidence" value="ECO:0007669"/>
    <property type="project" value="InterPro"/>
</dbReference>
<feature type="domain" description="Glutaminyl-tRNA synthetase class Ib non-specific RNA-binding" evidence="13">
    <location>
        <begin position="181"/>
        <end position="256"/>
    </location>
</feature>
<feature type="domain" description="Glutamyl/glutaminyl-tRNA synthetase class Ib catalytic" evidence="11">
    <location>
        <begin position="279"/>
        <end position="583"/>
    </location>
</feature>
<dbReference type="InterPro" id="IPR004514">
    <property type="entry name" value="Gln-tRNA-synth"/>
</dbReference>
<dbReference type="InterPro" id="IPR020056">
    <property type="entry name" value="Rbsml_bL25/Gln-tRNA_synth_N"/>
</dbReference>
<keyword evidence="4 10" id="KW-0547">Nucleotide-binding</keyword>
<dbReference type="GO" id="GO:0048608">
    <property type="term" value="P:reproductive structure development"/>
    <property type="evidence" value="ECO:0007669"/>
    <property type="project" value="UniProtKB-ARBA"/>
</dbReference>
<dbReference type="FunFam" id="2.40.240.10:FF:000007">
    <property type="entry name" value="Glutamine--tRNA ligase"/>
    <property type="match status" value="1"/>
</dbReference>
<dbReference type="Pfam" id="PF00749">
    <property type="entry name" value="tRNA-synt_1c"/>
    <property type="match status" value="1"/>
</dbReference>
<dbReference type="GO" id="GO:0004819">
    <property type="term" value="F:glutamine-tRNA ligase activity"/>
    <property type="evidence" value="ECO:0007669"/>
    <property type="project" value="UniProtKB-EC"/>
</dbReference>
<keyword evidence="5 10" id="KW-0067">ATP-binding</keyword>
<dbReference type="InterPro" id="IPR007638">
    <property type="entry name" value="Gln-tRNA-synth_Ib_RNA-bd_2"/>
</dbReference>
<dbReference type="PANTHER" id="PTHR43097">
    <property type="entry name" value="GLUTAMINE-TRNA LIGASE"/>
    <property type="match status" value="1"/>
</dbReference>
<dbReference type="InterPro" id="IPR014729">
    <property type="entry name" value="Rossmann-like_a/b/a_fold"/>
</dbReference>
<keyword evidence="7 10" id="KW-0030">Aminoacyl-tRNA synthetase</keyword>
<dbReference type="InterPro" id="IPR007639">
    <property type="entry name" value="Gln-tRNA-synth_Ib_RNA-bd_N"/>
</dbReference>
<evidence type="ECO:0000256" key="6">
    <source>
        <dbReference type="ARBA" id="ARBA00022917"/>
    </source>
</evidence>
<dbReference type="FunFam" id="2.40.240.10:FF:000011">
    <property type="entry name" value="Glutamine--tRNA ligase cytoplasmic"/>
    <property type="match status" value="1"/>
</dbReference>
<dbReference type="PANTHER" id="PTHR43097:SF11">
    <property type="entry name" value="GLUTAMINE--TRNA LIGASE"/>
    <property type="match status" value="1"/>
</dbReference>
<dbReference type="GO" id="GO:0005524">
    <property type="term" value="F:ATP binding"/>
    <property type="evidence" value="ECO:0007669"/>
    <property type="project" value="UniProtKB-KW"/>
</dbReference>
<dbReference type="InterPro" id="IPR020058">
    <property type="entry name" value="Glu/Gln-tRNA-synth_Ib_cat-dom"/>
</dbReference>
<keyword evidence="17" id="KW-1185">Reference proteome</keyword>
<evidence type="ECO:0000313" key="16">
    <source>
        <dbReference type="EMBL" id="WVZ96810.1"/>
    </source>
</evidence>
<dbReference type="SUPFAM" id="SSF50715">
    <property type="entry name" value="Ribosomal protein L25-like"/>
    <property type="match status" value="1"/>
</dbReference>
<dbReference type="FunFam" id="1.10.8.1290:FF:000002">
    <property type="entry name" value="Glutamine--tRNA ligase cytoplasmic"/>
    <property type="match status" value="1"/>
</dbReference>
<dbReference type="AlphaFoldDB" id="A0AAQ3UR15"/>
<evidence type="ECO:0000259" key="13">
    <source>
        <dbReference type="Pfam" id="PF04557"/>
    </source>
</evidence>
<feature type="domain" description="Glutaminyl-tRNA synthetase class Ib non-specific RNA-binding" evidence="14">
    <location>
        <begin position="24"/>
        <end position="177"/>
    </location>
</feature>
<name>A0AAQ3UR15_PASNO</name>
<dbReference type="InterPro" id="IPR049437">
    <property type="entry name" value="tRNA-synt_1c_C2"/>
</dbReference>
<evidence type="ECO:0000256" key="2">
    <source>
        <dbReference type="ARBA" id="ARBA00012836"/>
    </source>
</evidence>
<organism evidence="16 17">
    <name type="scientific">Paspalum notatum var. saurae</name>
    <dbReference type="NCBI Taxonomy" id="547442"/>
    <lineage>
        <taxon>Eukaryota</taxon>
        <taxon>Viridiplantae</taxon>
        <taxon>Streptophyta</taxon>
        <taxon>Embryophyta</taxon>
        <taxon>Tracheophyta</taxon>
        <taxon>Spermatophyta</taxon>
        <taxon>Magnoliopsida</taxon>
        <taxon>Liliopsida</taxon>
        <taxon>Poales</taxon>
        <taxon>Poaceae</taxon>
        <taxon>PACMAD clade</taxon>
        <taxon>Panicoideae</taxon>
        <taxon>Andropogonodae</taxon>
        <taxon>Paspaleae</taxon>
        <taxon>Paspalinae</taxon>
        <taxon>Paspalum</taxon>
    </lineage>
</organism>
<dbReference type="Pfam" id="PF04557">
    <property type="entry name" value="tRNA_synt_1c_R2"/>
    <property type="match status" value="1"/>
</dbReference>
<dbReference type="EC" id="6.1.1.18" evidence="2"/>
<dbReference type="InterPro" id="IPR050132">
    <property type="entry name" value="Gln/Glu-tRNA_Ligase"/>
</dbReference>
<dbReference type="Pfam" id="PF04558">
    <property type="entry name" value="tRNA_synt_1c_R1"/>
    <property type="match status" value="1"/>
</dbReference>
<dbReference type="InterPro" id="IPR020059">
    <property type="entry name" value="Glu/Gln-tRNA-synth_Ib_codon-bd"/>
</dbReference>
<feature type="domain" description="Glutamyl/glutaminyl-tRNA synthetase class Ib anti-codon binding" evidence="12">
    <location>
        <begin position="586"/>
        <end position="690"/>
    </location>
</feature>
<keyword evidence="6 10" id="KW-0648">Protein biosynthesis</keyword>
<dbReference type="GO" id="GO:0009791">
    <property type="term" value="P:post-embryonic development"/>
    <property type="evidence" value="ECO:0007669"/>
    <property type="project" value="UniProtKB-ARBA"/>
</dbReference>
<evidence type="ECO:0000256" key="7">
    <source>
        <dbReference type="ARBA" id="ARBA00023146"/>
    </source>
</evidence>
<sequence length="803" mass="90729">MAAAGDGDKEAGTAAAAAAPPPQLESFLAIGLDQRTAENALANRKVTANLTAVIAEAGVTGCDRSVGNLLYDVATKYPANALVHRPDLIKYILSEKIKNSAQLHAALSFLSTLGPDPLDSVKFEEACGVGVVVSFAEIESTVTDVLNENMEAIVEQRYRINVGSLCGQVRKRHPWGDAKSIKEEIEKRLVEILGPKTEADNAKPIKKKKEKPAKVEEEKTAVAVAAPSEEELNPFLVFPQPDENFKVHTEIIFSDGNLWRAHNTKKILEKHLKATGGNVMTRFPPEPNGYLHIGHAKAMFIDFGLAKERNGHCYLRFDDTNPEAEKKEYIDHIQEIVTWMGWEPYKVTYTSDYFQDLYELAICLIQKGLAYVDHQTPEEIKEYREKKMNSPWRDRPIEESLKLFEDMRSGLIAEGKATLRMKQDMQNDNKNMADLIAYRIKFTPHPHAGDKWFIYPSYDYAHCLVDSLENITHSLCTLEFDIRRPSYYWLLVALNQYQPYVWEYSRLNISNNVMSKRKLNRLVTDKWVDGWDDPRLLTLAGLRRRGVSSTAINSFIRGMGITRSDNSLIRIERLEYHIREELNKVAPRALVVLHPLKVVITNLDYGTVINLDAKMWPNAPDSDVSAHYKIPFSRIVYIEQSDFRLKDSKDFYGLAPGKSVMLRHAFPIKCTKVIYGDNSDSIVEIQAEYDPSKATKPKGVLHWVAEPSPGAEPLKVEVRLFEKLFVSENPAELDDWLADLNPQSKEVIKEAYAVPSLANAVLGDKFQFERLGYFAVDSDSTSEELVFNRTVTLKDSYGKAGPK</sequence>
<comment type="catalytic activity">
    <reaction evidence="9">
        <text>tRNA(Gln) + L-glutamine + ATP = L-glutaminyl-tRNA(Gln) + AMP + diphosphate</text>
        <dbReference type="Rhea" id="RHEA:20121"/>
        <dbReference type="Rhea" id="RHEA-COMP:9662"/>
        <dbReference type="Rhea" id="RHEA-COMP:9681"/>
        <dbReference type="ChEBI" id="CHEBI:30616"/>
        <dbReference type="ChEBI" id="CHEBI:33019"/>
        <dbReference type="ChEBI" id="CHEBI:58359"/>
        <dbReference type="ChEBI" id="CHEBI:78442"/>
        <dbReference type="ChEBI" id="CHEBI:78521"/>
        <dbReference type="ChEBI" id="CHEBI:456215"/>
        <dbReference type="EC" id="6.1.1.18"/>
    </reaction>
</comment>
<dbReference type="InterPro" id="IPR042558">
    <property type="entry name" value="Gln-tRNA-synth_Ib_RNA-bd_N_1"/>
</dbReference>
<dbReference type="SUPFAM" id="SSF52374">
    <property type="entry name" value="Nucleotidylyl transferase"/>
    <property type="match status" value="1"/>
</dbReference>
<dbReference type="Gene3D" id="1.10.8.1290">
    <property type="entry name" value="Glutaminyl-tRNA synthetase, non-specific RNA binding region part 1, domain 1"/>
    <property type="match status" value="1"/>
</dbReference>
<dbReference type="PRINTS" id="PR00987">
    <property type="entry name" value="TRNASYNTHGLU"/>
</dbReference>
<dbReference type="Gene3D" id="3.40.50.620">
    <property type="entry name" value="HUPs"/>
    <property type="match status" value="1"/>
</dbReference>
<dbReference type="InterPro" id="IPR042559">
    <property type="entry name" value="Gln-tRNA-synth_Ib_RNA-bd_N_2"/>
</dbReference>
<evidence type="ECO:0000256" key="10">
    <source>
        <dbReference type="RuleBase" id="RU363037"/>
    </source>
</evidence>
<keyword evidence="3 10" id="KW-0436">Ligase</keyword>
<dbReference type="Pfam" id="PF20974">
    <property type="entry name" value="tRNA-synt_1c_C2"/>
    <property type="match status" value="1"/>
</dbReference>
<dbReference type="NCBIfam" id="TIGR00440">
    <property type="entry name" value="glnS"/>
    <property type="match status" value="1"/>
</dbReference>
<comment type="similarity">
    <text evidence="1 10">Belongs to the class-I aminoacyl-tRNA synthetase family.</text>
</comment>
<dbReference type="Gene3D" id="2.40.240.10">
    <property type="entry name" value="Ribosomal Protein L25, Chain P"/>
    <property type="match status" value="2"/>
</dbReference>
<dbReference type="Proteomes" id="UP001341281">
    <property type="component" value="Chromosome 10"/>
</dbReference>
<feature type="domain" description="tRNA synthetases class I (E and Q) anti-codon binding" evidence="15">
    <location>
        <begin position="700"/>
        <end position="777"/>
    </location>
</feature>
<dbReference type="InterPro" id="IPR001412">
    <property type="entry name" value="aa-tRNA-synth_I_CS"/>
</dbReference>
<dbReference type="EMBL" id="CP144754">
    <property type="protein sequence ID" value="WVZ96810.1"/>
    <property type="molecule type" value="Genomic_DNA"/>
</dbReference>
<dbReference type="PROSITE" id="PS00178">
    <property type="entry name" value="AA_TRNA_LIGASE_I"/>
    <property type="match status" value="1"/>
</dbReference>
<evidence type="ECO:0000256" key="5">
    <source>
        <dbReference type="ARBA" id="ARBA00022840"/>
    </source>
</evidence>
<evidence type="ECO:0000256" key="8">
    <source>
        <dbReference type="ARBA" id="ARBA00030466"/>
    </source>
</evidence>
<dbReference type="FunFam" id="3.40.50.620:FF:000037">
    <property type="entry name" value="Glutamine--tRNA ligase cytoplasmic"/>
    <property type="match status" value="1"/>
</dbReference>
<accession>A0AAQ3UR15</accession>
<dbReference type="Pfam" id="PF03950">
    <property type="entry name" value="tRNA-synt_1c_C"/>
    <property type="match status" value="1"/>
</dbReference>
<evidence type="ECO:0000313" key="17">
    <source>
        <dbReference type="Proteomes" id="UP001341281"/>
    </source>
</evidence>
<proteinExistence type="inferred from homology"/>